<evidence type="ECO:0000313" key="3">
    <source>
        <dbReference type="EMBL" id="KAK5527793.1"/>
    </source>
</evidence>
<dbReference type="SMART" id="SM00513">
    <property type="entry name" value="SAP"/>
    <property type="match status" value="1"/>
</dbReference>
<accession>A0AAV9PQF0</accession>
<dbReference type="Proteomes" id="UP001345827">
    <property type="component" value="Unassembled WGS sequence"/>
</dbReference>
<feature type="domain" description="SAP" evidence="2">
    <location>
        <begin position="36"/>
        <end position="70"/>
    </location>
</feature>
<dbReference type="PROSITE" id="PS50800">
    <property type="entry name" value="SAP"/>
    <property type="match status" value="1"/>
</dbReference>
<comment type="caution">
    <text evidence="3">The sequence shown here is derived from an EMBL/GenBank/DDBJ whole genome shotgun (WGS) entry which is preliminary data.</text>
</comment>
<sequence>MPRAKRPLAEVDGNAINLPPSAKRKSTGQEKSAEQYWSMNKARLQATLRDRDLPVSGNKDELISRLTAHDGETTGSKKQPKAASKAASKATVNAQPAIADAFEFITICRPLDDELREEWKTGQEIDDEREEEFDPKLSCGNKSCVCRHPVSENPDWPWTITKAGYESKGRLLFEARMRNQDLFGEYFYSHFNDYGFQEVVENQAGHHPGILALNSEFRKKEPSLPKLWALIEGLAFTIPGDTWYHMDDPARLTDTFRLLGTAVFSVLTLLEQNNLLSPESPVKNIALVLGCFRNAAEGFNAIGGEQEEDLVWADAEIEWVQKYGIRFKDVPFGIEDELADADLQDSDRLGSEIDKWKARNWATELKDFSSRHRTGKSIGGQNYSLRTAKERREQWRPWG</sequence>
<dbReference type="AlphaFoldDB" id="A0AAV9PQF0"/>
<evidence type="ECO:0000256" key="1">
    <source>
        <dbReference type="SAM" id="MobiDB-lite"/>
    </source>
</evidence>
<dbReference type="InterPro" id="IPR036361">
    <property type="entry name" value="SAP_dom_sf"/>
</dbReference>
<protein>
    <recommendedName>
        <fullName evidence="2">SAP domain-containing protein</fullName>
    </recommendedName>
</protein>
<feature type="compositionally biased region" description="Basic and acidic residues" evidence="1">
    <location>
        <begin position="387"/>
        <end position="399"/>
    </location>
</feature>
<keyword evidence="4" id="KW-1185">Reference proteome</keyword>
<proteinExistence type="predicted"/>
<feature type="region of interest" description="Disordered" evidence="1">
    <location>
        <begin position="372"/>
        <end position="399"/>
    </location>
</feature>
<feature type="region of interest" description="Disordered" evidence="1">
    <location>
        <begin position="1"/>
        <end position="35"/>
    </location>
</feature>
<dbReference type="InterPro" id="IPR003034">
    <property type="entry name" value="SAP_dom"/>
</dbReference>
<dbReference type="SUPFAM" id="SSF68906">
    <property type="entry name" value="SAP domain"/>
    <property type="match status" value="1"/>
</dbReference>
<dbReference type="Gene3D" id="1.10.720.30">
    <property type="entry name" value="SAP domain"/>
    <property type="match status" value="1"/>
</dbReference>
<dbReference type="EMBL" id="JAXLQG010000033">
    <property type="protein sequence ID" value="KAK5527793.1"/>
    <property type="molecule type" value="Genomic_DNA"/>
</dbReference>
<evidence type="ECO:0000259" key="2">
    <source>
        <dbReference type="PROSITE" id="PS50800"/>
    </source>
</evidence>
<organism evidence="3 4">
    <name type="scientific">Vermiconidia calcicola</name>
    <dbReference type="NCBI Taxonomy" id="1690605"/>
    <lineage>
        <taxon>Eukaryota</taxon>
        <taxon>Fungi</taxon>
        <taxon>Dikarya</taxon>
        <taxon>Ascomycota</taxon>
        <taxon>Pezizomycotina</taxon>
        <taxon>Dothideomycetes</taxon>
        <taxon>Dothideomycetidae</taxon>
        <taxon>Mycosphaerellales</taxon>
        <taxon>Extremaceae</taxon>
        <taxon>Vermiconidia</taxon>
    </lineage>
</organism>
<feature type="region of interest" description="Disordered" evidence="1">
    <location>
        <begin position="65"/>
        <end position="86"/>
    </location>
</feature>
<name>A0AAV9PQF0_9PEZI</name>
<reference evidence="3 4" key="1">
    <citation type="submission" date="2023-06" db="EMBL/GenBank/DDBJ databases">
        <title>Black Yeasts Isolated from many extreme environments.</title>
        <authorList>
            <person name="Coleine C."/>
            <person name="Stajich J.E."/>
            <person name="Selbmann L."/>
        </authorList>
    </citation>
    <scope>NUCLEOTIDE SEQUENCE [LARGE SCALE GENOMIC DNA]</scope>
    <source>
        <strain evidence="3 4">CCFEE 5887</strain>
    </source>
</reference>
<gene>
    <name evidence="3" type="ORF">LTR25_010924</name>
</gene>
<dbReference type="Pfam" id="PF02037">
    <property type="entry name" value="SAP"/>
    <property type="match status" value="1"/>
</dbReference>
<evidence type="ECO:0000313" key="4">
    <source>
        <dbReference type="Proteomes" id="UP001345827"/>
    </source>
</evidence>